<feature type="domain" description="Alpha 1,4-glycosyltransferase" evidence="19">
    <location>
        <begin position="219"/>
        <end position="344"/>
    </location>
</feature>
<keyword evidence="5" id="KW-0328">Glycosyltransferase</keyword>
<dbReference type="GO" id="GO:0006688">
    <property type="term" value="P:glycosphingolipid biosynthetic process"/>
    <property type="evidence" value="ECO:0007669"/>
    <property type="project" value="TreeGrafter"/>
</dbReference>
<evidence type="ECO:0000256" key="15">
    <source>
        <dbReference type="ARBA" id="ARBA00043186"/>
    </source>
</evidence>
<dbReference type="Gene3D" id="3.90.550.20">
    <property type="match status" value="1"/>
</dbReference>
<organism evidence="20 21">
    <name type="scientific">Eublepharis macularius</name>
    <name type="common">Leopard gecko</name>
    <name type="synonym">Cyrtodactylus macularius</name>
    <dbReference type="NCBI Taxonomy" id="481883"/>
    <lineage>
        <taxon>Eukaryota</taxon>
        <taxon>Metazoa</taxon>
        <taxon>Chordata</taxon>
        <taxon>Craniata</taxon>
        <taxon>Vertebrata</taxon>
        <taxon>Euteleostomi</taxon>
        <taxon>Lepidosauria</taxon>
        <taxon>Squamata</taxon>
        <taxon>Bifurcata</taxon>
        <taxon>Gekkota</taxon>
        <taxon>Eublepharidae</taxon>
        <taxon>Eublepharinae</taxon>
        <taxon>Eublepharis</taxon>
    </lineage>
</organism>
<dbReference type="PANTHER" id="PTHR12042:SF17">
    <property type="entry name" value="LACTOSYLCERAMIDE 4-ALPHA-GALACTOSYLTRANSFERASE"/>
    <property type="match status" value="1"/>
</dbReference>
<dbReference type="InterPro" id="IPR051981">
    <property type="entry name" value="Glycosyltransf_32"/>
</dbReference>
<evidence type="ECO:0000256" key="18">
    <source>
        <dbReference type="SAM" id="Phobius"/>
    </source>
</evidence>
<evidence type="ECO:0000256" key="9">
    <source>
        <dbReference type="ARBA" id="ARBA00023136"/>
    </source>
</evidence>
<keyword evidence="18" id="KW-1133">Transmembrane helix</keyword>
<keyword evidence="9 18" id="KW-0472">Membrane</keyword>
<dbReference type="InterPro" id="IPR007652">
    <property type="entry name" value="A1-4-GlycosylTfrase_dom"/>
</dbReference>
<evidence type="ECO:0000256" key="1">
    <source>
        <dbReference type="ARBA" id="ARBA00004323"/>
    </source>
</evidence>
<dbReference type="Pfam" id="PF04488">
    <property type="entry name" value="Gly_transf_sug"/>
    <property type="match status" value="1"/>
</dbReference>
<evidence type="ECO:0000313" key="20">
    <source>
        <dbReference type="Proteomes" id="UP001190640"/>
    </source>
</evidence>
<evidence type="ECO:0000256" key="12">
    <source>
        <dbReference type="ARBA" id="ARBA00041556"/>
    </source>
</evidence>
<evidence type="ECO:0000256" key="10">
    <source>
        <dbReference type="ARBA" id="ARBA00039051"/>
    </source>
</evidence>
<dbReference type="EC" id="2.4.1.228" evidence="10"/>
<dbReference type="PANTHER" id="PTHR12042">
    <property type="entry name" value="LACTOSYLCERAMIDE 4-ALPHA-GALACTOSYLTRANSFERASE ALPHA- 1,4-GALACTOSYLTRANSFERASE"/>
    <property type="match status" value="1"/>
</dbReference>
<sequence length="349" mass="40536">MCKVLKLTKVVVSPRLWAVLVVICTFISFKFSWRMTWDAKDKSQAYSFPAEFKCPLSVPSPSPSSGWPSPLSKNVYFVETSEEIKPSFLFMCSVESAARFHPESKIIVLMKGLAKYNITLAKHLNFPLFSCFTNIEIKPLDMKDLFLDTPLADWYLLAQQRKGPYFLPILSDACRIAIMWKFGGIYLDTDFIVLKSLRNLTNVIAIQSKHLLNGAFLSFTPRHKFIELCMKDFVENYNRWIWGHQGPQLFTRVFKKWCSNHSLQSSKGCRGITLLPRETFYPIRWQEWRKYFEVIKASELTELLKNTYAAHVWNKISKGTQLDITSKALLAQLKFHYCPSTYGLMKTYH</sequence>
<evidence type="ECO:0000313" key="21">
    <source>
        <dbReference type="RefSeq" id="XP_054841403.1"/>
    </source>
</evidence>
<reference evidence="21" key="1">
    <citation type="submission" date="2025-08" db="UniProtKB">
        <authorList>
            <consortium name="RefSeq"/>
        </authorList>
    </citation>
    <scope>IDENTIFICATION</scope>
    <source>
        <tissue evidence="21">Blood</tissue>
    </source>
</reference>
<dbReference type="GO" id="GO:0000139">
    <property type="term" value="C:Golgi membrane"/>
    <property type="evidence" value="ECO:0007669"/>
    <property type="project" value="UniProtKB-SubCell"/>
</dbReference>
<dbReference type="RefSeq" id="XP_054841403.1">
    <property type="nucleotide sequence ID" value="XM_054985428.1"/>
</dbReference>
<protein>
    <recommendedName>
        <fullName evidence="11">Lactosylceramide 4-alpha-galactosyltransferase</fullName>
        <ecNumber evidence="10">2.4.1.228</ecNumber>
    </recommendedName>
    <alternativeName>
        <fullName evidence="15">Alpha-1,4-N-acetylglucosaminyltransferase</fullName>
    </alternativeName>
    <alternativeName>
        <fullName evidence="13">Alpha-1,4-galactosyltransferase</fullName>
    </alternativeName>
    <alternativeName>
        <fullName evidence="14">Globotriaosylceramide synthase</fullName>
    </alternativeName>
    <alternativeName>
        <fullName evidence="12">UDP-galactose:beta-D-galactosyl-beta1-R 4-alpha-D-galactosyltransferase</fullName>
    </alternativeName>
</protein>
<evidence type="ECO:0000256" key="13">
    <source>
        <dbReference type="ARBA" id="ARBA00041849"/>
    </source>
</evidence>
<evidence type="ECO:0000256" key="16">
    <source>
        <dbReference type="ARBA" id="ARBA00048195"/>
    </source>
</evidence>
<keyword evidence="20" id="KW-1185">Reference proteome</keyword>
<dbReference type="SUPFAM" id="SSF53448">
    <property type="entry name" value="Nucleotide-diphospho-sugar transferases"/>
    <property type="match status" value="1"/>
</dbReference>
<dbReference type="InterPro" id="IPR029044">
    <property type="entry name" value="Nucleotide-diphossugar_trans"/>
</dbReference>
<dbReference type="GeneID" id="129333632"/>
<keyword evidence="8" id="KW-0443">Lipid metabolism</keyword>
<accession>A0AA97JN81</accession>
<keyword evidence="6" id="KW-0808">Transferase</keyword>
<evidence type="ECO:0000256" key="5">
    <source>
        <dbReference type="ARBA" id="ARBA00022676"/>
    </source>
</evidence>
<evidence type="ECO:0000256" key="8">
    <source>
        <dbReference type="ARBA" id="ARBA00023098"/>
    </source>
</evidence>
<evidence type="ECO:0000256" key="17">
    <source>
        <dbReference type="ARBA" id="ARBA00049327"/>
    </source>
</evidence>
<dbReference type="Proteomes" id="UP001190640">
    <property type="component" value="Chromosome 7"/>
</dbReference>
<dbReference type="AlphaFoldDB" id="A0AA97JN81"/>
<proteinExistence type="inferred from homology"/>
<evidence type="ECO:0000256" key="7">
    <source>
        <dbReference type="ARBA" id="ARBA00023034"/>
    </source>
</evidence>
<gene>
    <name evidence="21" type="primary">LOC129333632</name>
</gene>
<comment type="similarity">
    <text evidence="3">Belongs to the glycosyltransferase 32 family.</text>
</comment>
<evidence type="ECO:0000256" key="14">
    <source>
        <dbReference type="ARBA" id="ARBA00043154"/>
    </source>
</evidence>
<feature type="transmembrane region" description="Helical" evidence="18">
    <location>
        <begin position="16"/>
        <end position="33"/>
    </location>
</feature>
<dbReference type="Pfam" id="PF04572">
    <property type="entry name" value="Gb3_synth"/>
    <property type="match status" value="1"/>
</dbReference>
<comment type="subcellular location">
    <subcellularLocation>
        <location evidence="1">Golgi apparatus membrane</location>
        <topology evidence="1">Single-pass type II membrane protein</topology>
    </subcellularLocation>
</comment>
<evidence type="ECO:0000256" key="2">
    <source>
        <dbReference type="ARBA" id="ARBA00004934"/>
    </source>
</evidence>
<keyword evidence="4" id="KW-0444">Lipid biosynthesis</keyword>
<comment type="pathway">
    <text evidence="2">Glycolipid biosynthesis.</text>
</comment>
<keyword evidence="18" id="KW-0812">Transmembrane</keyword>
<keyword evidence="7" id="KW-0333">Golgi apparatus</keyword>
<name>A0AA97JN81_EUBMA</name>
<dbReference type="KEGG" id="emc:129333632"/>
<dbReference type="InterPro" id="IPR007577">
    <property type="entry name" value="GlycoTrfase_DXD_sugar-bd_CS"/>
</dbReference>
<dbReference type="GO" id="GO:0050512">
    <property type="term" value="F:lactosylceramide 4-alpha-galactosyltransferase activity"/>
    <property type="evidence" value="ECO:0007669"/>
    <property type="project" value="UniProtKB-EC"/>
</dbReference>
<evidence type="ECO:0000256" key="6">
    <source>
        <dbReference type="ARBA" id="ARBA00022679"/>
    </source>
</evidence>
<evidence type="ECO:0000259" key="19">
    <source>
        <dbReference type="Pfam" id="PF04572"/>
    </source>
</evidence>
<comment type="catalytic activity">
    <reaction evidence="17">
        <text>a beta-D-Gal-(1&lt;-&gt;1')-ceramide + UDP-alpha-D-galactose = alpha-D-Gal-(1-&gt;4)-beta-D-Gal-(1&lt;-&gt;1')-Cer + UDP + H(+)</text>
        <dbReference type="Rhea" id="RHEA:60044"/>
        <dbReference type="ChEBI" id="CHEBI:15378"/>
        <dbReference type="ChEBI" id="CHEBI:58223"/>
        <dbReference type="ChEBI" id="CHEBI:66914"/>
        <dbReference type="ChEBI" id="CHEBI:143593"/>
        <dbReference type="ChEBI" id="CHEBI:143594"/>
    </reaction>
    <physiologicalReaction direction="left-to-right" evidence="17">
        <dbReference type="Rhea" id="RHEA:60045"/>
    </physiologicalReaction>
</comment>
<evidence type="ECO:0000256" key="4">
    <source>
        <dbReference type="ARBA" id="ARBA00022516"/>
    </source>
</evidence>
<comment type="catalytic activity">
    <reaction evidence="16">
        <text>a beta-D-Gal-(1-&gt;4)-beta-D-Glc-(1&lt;-&gt;1)-Cer(d18:1(4E)) + UDP-alpha-D-galactose = a globoside Gb3Cer (d18:1(4E)) + UDP + H(+)</text>
        <dbReference type="Rhea" id="RHEA:11924"/>
        <dbReference type="ChEBI" id="CHEBI:15378"/>
        <dbReference type="ChEBI" id="CHEBI:17950"/>
        <dbReference type="ChEBI" id="CHEBI:18313"/>
        <dbReference type="ChEBI" id="CHEBI:58223"/>
        <dbReference type="ChEBI" id="CHEBI:66914"/>
        <dbReference type="EC" id="2.4.1.228"/>
    </reaction>
    <physiologicalReaction direction="left-to-right" evidence="16">
        <dbReference type="Rhea" id="RHEA:11925"/>
    </physiologicalReaction>
</comment>
<evidence type="ECO:0000256" key="11">
    <source>
        <dbReference type="ARBA" id="ARBA00040835"/>
    </source>
</evidence>
<evidence type="ECO:0000256" key="3">
    <source>
        <dbReference type="ARBA" id="ARBA00009003"/>
    </source>
</evidence>